<dbReference type="InterPro" id="IPR003915">
    <property type="entry name" value="PKD_2"/>
</dbReference>
<feature type="domain" description="PLAT" evidence="10">
    <location>
        <begin position="349"/>
        <end position="466"/>
    </location>
</feature>
<keyword evidence="7" id="KW-0325">Glycoprotein</keyword>
<evidence type="ECO:0000259" key="10">
    <source>
        <dbReference type="PROSITE" id="PS50095"/>
    </source>
</evidence>
<dbReference type="InterPro" id="IPR036392">
    <property type="entry name" value="PLAT/LH2_dom_sf"/>
</dbReference>
<dbReference type="PANTHER" id="PTHR10877">
    <property type="entry name" value="POLYCYSTIN FAMILY MEMBER"/>
    <property type="match status" value="1"/>
</dbReference>
<evidence type="ECO:0000256" key="7">
    <source>
        <dbReference type="ARBA" id="ARBA00023180"/>
    </source>
</evidence>
<sequence length="1254" mass="144488">MITFDERPENPILSLTVIKTTGRDAPSHYGSKYASLTLPYWETLQDHIGNARIAINVLSYNTNPYKFFDLENIGSSVIKVLITDINGTVQRLYDIEDLLTFTIDLSQVLSSSTTWMDMTHNGIEWSFVAYSNQSVEAIVVEMKLKTLYDCTIYGRYDWYKYPTSLNYDIKVVTRGNSKIVSRAPWNLPINYKENELQLTIYNNLFRYGWYLSPLAMTITCQDDDFSLKTQIHQFRVLEIKSYFLNDARWTRSNAAKIDKVEGTRVVIKSSLFGTFAANSLLIPPNFINFDQIFDNILEKITTTPHILVVVSSVILISIPATILLRRADKEDHFQWLYLPLVDNKEGDSHVYFVSVFTAIRSSKGFSSQCYFNIQGEKSATGDRVLDDGHRQNFGRGTSCNFTMRTKEHLGSLQKITVWHNNSGKTPNWLLSKIVVQDALSLENFIFLCGEWLSMTHGDCKTWTELSPLTSDHVTRNLMFNERSRRGLFDDHLWFSLAMRPNSSTFTRVQRLWSIVALLFLSMVTSAMWFSSNPSLSIEDTNQTQFVTLGPFTLSYRMLYVGLISSLLTFLPSFAIVFIFNNRKHRRRKSNSLEHSPLPNAYNTGCLLPWWVSFVGYCLIGLAITTGGFFTFLYSLEFGSGTTNDWLLSFVCGTLQNIFLLEPCKVLFLAVGLSCFCSVSMHHLGFSSIAFNFDDVEVERRSALKRVNMFPCPKQKNTKEILERKHRQKLDARLMYYLRSGALTAGYGTLLAIVCSHNDIANSFWQNQQTKTAINSSFKANTTNDIFLWLDEYFIPVMWPKTTANGSLKTSYDQRFMLDEYHYRVALTQMRQVRRMDNCYQAIPGLMDPLKSLCSSESFYLEDTTDNYCKGWTTDNGTCFDSGEVVDSSYRFKSSSDLHTLPYFGVFSTYGGGGYTIDIGPKQSLVRHYISELKNFNWIDLYTRALFINTYVYNANTRLLTNIKVVFEISEFGSIIMTIDTYSFNMLPYLTAWDYCVLACQLILIVALVMRICGFIGNIIKNRLESLQMFEIWLRLSEICFTASAVIFYILRIDRTLQGVTDSNNYLGSLVSFEHAMLYDKLYQETLASVMFIVILDVLKLLTFNSHLNILYFSLTNGRKEILWFLFIFLIVITAFASYLHVTDGYLVYDFRSPLTTILTMFQILLAMISLKKHPELSSLHSQIIISFFSFVMTLVLINFFISMLNCYFTRAKETQQNSMYFLQELNKHFWTRLNSLFCSFWEVMTFQKALSQAI</sequence>
<gene>
    <name evidence="12" type="primary">LOC111136734</name>
</gene>
<proteinExistence type="inferred from homology"/>
<dbReference type="InterPro" id="IPR046791">
    <property type="entry name" value="Polycystin_dom"/>
</dbReference>
<protein>
    <submittedName>
        <fullName evidence="12">Polycystic kidney disease protein 1-like 2</fullName>
    </submittedName>
</protein>
<dbReference type="GO" id="GO:0050982">
    <property type="term" value="P:detection of mechanical stimulus"/>
    <property type="evidence" value="ECO:0007669"/>
    <property type="project" value="TreeGrafter"/>
</dbReference>
<name>A0A8B8EU83_CRAVI</name>
<keyword evidence="11" id="KW-1185">Reference proteome</keyword>
<dbReference type="GO" id="GO:0005262">
    <property type="term" value="F:calcium channel activity"/>
    <property type="evidence" value="ECO:0007669"/>
    <property type="project" value="TreeGrafter"/>
</dbReference>
<dbReference type="GO" id="GO:0016020">
    <property type="term" value="C:membrane"/>
    <property type="evidence" value="ECO:0007669"/>
    <property type="project" value="UniProtKB-SubCell"/>
</dbReference>
<dbReference type="GO" id="GO:0005509">
    <property type="term" value="F:calcium ion binding"/>
    <property type="evidence" value="ECO:0007669"/>
    <property type="project" value="InterPro"/>
</dbReference>
<dbReference type="Gene3D" id="2.60.60.20">
    <property type="entry name" value="PLAT/LH2 domain"/>
    <property type="match status" value="1"/>
</dbReference>
<comment type="caution">
    <text evidence="8">Lacks conserved residue(s) required for the propagation of feature annotation.</text>
</comment>
<feature type="transmembrane region" description="Helical" evidence="9">
    <location>
        <begin position="991"/>
        <end position="1019"/>
    </location>
</feature>
<evidence type="ECO:0000313" key="11">
    <source>
        <dbReference type="Proteomes" id="UP000694844"/>
    </source>
</evidence>
<evidence type="ECO:0000256" key="1">
    <source>
        <dbReference type="ARBA" id="ARBA00004141"/>
    </source>
</evidence>
<dbReference type="Pfam" id="PF20519">
    <property type="entry name" value="Polycystin_dom"/>
    <property type="match status" value="1"/>
</dbReference>
<comment type="subcellular location">
    <subcellularLocation>
        <location evidence="1">Membrane</location>
        <topology evidence="1">Multi-pass membrane protein</topology>
    </subcellularLocation>
</comment>
<feature type="transmembrane region" description="Helical" evidence="9">
    <location>
        <begin position="733"/>
        <end position="753"/>
    </location>
</feature>
<feature type="transmembrane region" description="Helical" evidence="9">
    <location>
        <begin position="511"/>
        <end position="529"/>
    </location>
</feature>
<dbReference type="SMART" id="SM00308">
    <property type="entry name" value="LH2"/>
    <property type="match status" value="1"/>
</dbReference>
<keyword evidence="5 9" id="KW-1133">Transmembrane helix</keyword>
<keyword evidence="4" id="KW-0732">Signal</keyword>
<feature type="transmembrane region" description="Helical" evidence="9">
    <location>
        <begin position="557"/>
        <end position="579"/>
    </location>
</feature>
<dbReference type="RefSeq" id="XP_022343529.1">
    <property type="nucleotide sequence ID" value="XM_022487821.1"/>
</dbReference>
<dbReference type="PROSITE" id="PS50095">
    <property type="entry name" value="PLAT"/>
    <property type="match status" value="1"/>
</dbReference>
<evidence type="ECO:0000256" key="4">
    <source>
        <dbReference type="ARBA" id="ARBA00022729"/>
    </source>
</evidence>
<keyword evidence="6 9" id="KW-0472">Membrane</keyword>
<dbReference type="Proteomes" id="UP000694844">
    <property type="component" value="Chromosome 5"/>
</dbReference>
<dbReference type="Pfam" id="PF08016">
    <property type="entry name" value="PKD_channel"/>
    <property type="match status" value="1"/>
</dbReference>
<evidence type="ECO:0000313" key="12">
    <source>
        <dbReference type="RefSeq" id="XP_022343529.1"/>
    </source>
</evidence>
<dbReference type="KEGG" id="cvn:111136734"/>
<feature type="transmembrane region" description="Helical" evidence="9">
    <location>
        <begin position="600"/>
        <end position="633"/>
    </location>
</feature>
<evidence type="ECO:0000256" key="3">
    <source>
        <dbReference type="ARBA" id="ARBA00022692"/>
    </source>
</evidence>
<dbReference type="InterPro" id="IPR001024">
    <property type="entry name" value="PLAT/LH2_dom"/>
</dbReference>
<comment type="similarity">
    <text evidence="2">Belongs to the polycystin family.</text>
</comment>
<dbReference type="GeneID" id="111136734"/>
<evidence type="ECO:0000256" key="6">
    <source>
        <dbReference type="ARBA" id="ARBA00023136"/>
    </source>
</evidence>
<evidence type="ECO:0000256" key="9">
    <source>
        <dbReference type="SAM" id="Phobius"/>
    </source>
</evidence>
<dbReference type="AlphaFoldDB" id="A0A8B8EU83"/>
<dbReference type="SUPFAM" id="SSF49723">
    <property type="entry name" value="Lipase/lipooxygenase domain (PLAT/LH2 domain)"/>
    <property type="match status" value="1"/>
</dbReference>
<feature type="transmembrane region" description="Helical" evidence="9">
    <location>
        <begin position="1182"/>
        <end position="1204"/>
    </location>
</feature>
<dbReference type="OrthoDB" id="6119411at2759"/>
<feature type="transmembrane region" description="Helical" evidence="9">
    <location>
        <begin position="645"/>
        <end position="678"/>
    </location>
</feature>
<evidence type="ECO:0000256" key="8">
    <source>
        <dbReference type="PROSITE-ProRule" id="PRU00152"/>
    </source>
</evidence>
<feature type="transmembrane region" description="Helical" evidence="9">
    <location>
        <begin position="1031"/>
        <end position="1050"/>
    </location>
</feature>
<dbReference type="PRINTS" id="PR01433">
    <property type="entry name" value="POLYCYSTIN2"/>
</dbReference>
<dbReference type="InterPro" id="IPR013122">
    <property type="entry name" value="PKD1_2_channel"/>
</dbReference>
<feature type="transmembrane region" description="Helical" evidence="9">
    <location>
        <begin position="305"/>
        <end position="324"/>
    </location>
</feature>
<evidence type="ECO:0000256" key="5">
    <source>
        <dbReference type="ARBA" id="ARBA00022989"/>
    </source>
</evidence>
<reference evidence="12" key="1">
    <citation type="submission" date="2025-08" db="UniProtKB">
        <authorList>
            <consortium name="RefSeq"/>
        </authorList>
    </citation>
    <scope>IDENTIFICATION</scope>
    <source>
        <tissue evidence="12">Whole sample</tissue>
    </source>
</reference>
<dbReference type="InterPro" id="IPR051223">
    <property type="entry name" value="Polycystin"/>
</dbReference>
<keyword evidence="3 9" id="KW-0812">Transmembrane</keyword>
<dbReference type="PANTHER" id="PTHR10877:SF194">
    <property type="entry name" value="LOCATION OF VULVA DEFECTIVE 1"/>
    <property type="match status" value="1"/>
</dbReference>
<dbReference type="Pfam" id="PF01477">
    <property type="entry name" value="PLAT"/>
    <property type="match status" value="1"/>
</dbReference>
<accession>A0A8B8EU83</accession>
<evidence type="ECO:0000256" key="2">
    <source>
        <dbReference type="ARBA" id="ARBA00007200"/>
    </source>
</evidence>
<feature type="transmembrane region" description="Helical" evidence="9">
    <location>
        <begin position="1121"/>
        <end position="1141"/>
    </location>
</feature>
<organism evidence="11 12">
    <name type="scientific">Crassostrea virginica</name>
    <name type="common">Eastern oyster</name>
    <dbReference type="NCBI Taxonomy" id="6565"/>
    <lineage>
        <taxon>Eukaryota</taxon>
        <taxon>Metazoa</taxon>
        <taxon>Spiralia</taxon>
        <taxon>Lophotrochozoa</taxon>
        <taxon>Mollusca</taxon>
        <taxon>Bivalvia</taxon>
        <taxon>Autobranchia</taxon>
        <taxon>Pteriomorphia</taxon>
        <taxon>Ostreida</taxon>
        <taxon>Ostreoidea</taxon>
        <taxon>Ostreidae</taxon>
        <taxon>Crassostrea</taxon>
    </lineage>
</organism>
<feature type="transmembrane region" description="Helical" evidence="9">
    <location>
        <begin position="1081"/>
        <end position="1101"/>
    </location>
</feature>